<dbReference type="Proteomes" id="UP001295444">
    <property type="component" value="Chromosome 04"/>
</dbReference>
<sequence>MCDPNSTSENDAQRECVVTDYTRGYTCAQYSAGRWRLYTAPGVTKVTKDNMPRLYSDACAVTTHVRCTSFSELEFGSHMCTALGWMPPVIHCSS</sequence>
<name>A0AAD1S1T8_PELCU</name>
<accession>A0AAD1S1T8</accession>
<evidence type="ECO:0000313" key="2">
    <source>
        <dbReference type="Proteomes" id="UP001295444"/>
    </source>
</evidence>
<proteinExistence type="predicted"/>
<evidence type="ECO:0000313" key="1">
    <source>
        <dbReference type="EMBL" id="CAH2285785.1"/>
    </source>
</evidence>
<keyword evidence="2" id="KW-1185">Reference proteome</keyword>
<feature type="non-terminal residue" evidence="1">
    <location>
        <position position="94"/>
    </location>
</feature>
<protein>
    <submittedName>
        <fullName evidence="1">Uncharacterized protein</fullName>
    </submittedName>
</protein>
<gene>
    <name evidence="1" type="ORF">PECUL_23A055095</name>
</gene>
<reference evidence="1" key="1">
    <citation type="submission" date="2022-03" db="EMBL/GenBank/DDBJ databases">
        <authorList>
            <person name="Alioto T."/>
            <person name="Alioto T."/>
            <person name="Gomez Garrido J."/>
        </authorList>
    </citation>
    <scope>NUCLEOTIDE SEQUENCE</scope>
</reference>
<dbReference type="EMBL" id="OW240915">
    <property type="protein sequence ID" value="CAH2285785.1"/>
    <property type="molecule type" value="Genomic_DNA"/>
</dbReference>
<organism evidence="1 2">
    <name type="scientific">Pelobates cultripes</name>
    <name type="common">Western spadefoot toad</name>
    <dbReference type="NCBI Taxonomy" id="61616"/>
    <lineage>
        <taxon>Eukaryota</taxon>
        <taxon>Metazoa</taxon>
        <taxon>Chordata</taxon>
        <taxon>Craniata</taxon>
        <taxon>Vertebrata</taxon>
        <taxon>Euteleostomi</taxon>
        <taxon>Amphibia</taxon>
        <taxon>Batrachia</taxon>
        <taxon>Anura</taxon>
        <taxon>Pelobatoidea</taxon>
        <taxon>Pelobatidae</taxon>
        <taxon>Pelobates</taxon>
    </lineage>
</organism>
<dbReference type="AlphaFoldDB" id="A0AAD1S1T8"/>